<evidence type="ECO:0000313" key="5">
    <source>
        <dbReference type="Proteomes" id="UP000232688"/>
    </source>
</evidence>
<dbReference type="InterPro" id="IPR001245">
    <property type="entry name" value="Ser-Thr/Tyr_kinase_cat_dom"/>
</dbReference>
<dbReference type="Pfam" id="PF07714">
    <property type="entry name" value="PK_Tyr_Ser-Thr"/>
    <property type="match status" value="1"/>
</dbReference>
<dbReference type="EMBL" id="LLXH01000682">
    <property type="protein sequence ID" value="PKC63974.1"/>
    <property type="molecule type" value="Genomic_DNA"/>
</dbReference>
<feature type="non-terminal residue" evidence="3">
    <location>
        <position position="52"/>
    </location>
</feature>
<dbReference type="GO" id="GO:0004672">
    <property type="term" value="F:protein kinase activity"/>
    <property type="evidence" value="ECO:0007669"/>
    <property type="project" value="InterPro"/>
</dbReference>
<evidence type="ECO:0000313" key="7">
    <source>
        <dbReference type="Proteomes" id="UP000233469"/>
    </source>
</evidence>
<dbReference type="AlphaFoldDB" id="A0A2I1DV48"/>
<feature type="domain" description="Protein kinase" evidence="1">
    <location>
        <begin position="1"/>
        <end position="52"/>
    </location>
</feature>
<gene>
    <name evidence="3" type="ORF">RhiirA1_422140</name>
    <name evidence="2" type="ORF">RhiirA5_349842</name>
    <name evidence="4" type="ORF">RhiirC2_745416</name>
</gene>
<dbReference type="EMBL" id="LLXJ01000117">
    <property type="protein sequence ID" value="PKC14777.1"/>
    <property type="molecule type" value="Genomic_DNA"/>
</dbReference>
<proteinExistence type="predicted"/>
<evidence type="ECO:0000313" key="4">
    <source>
        <dbReference type="EMBL" id="PKK70986.1"/>
    </source>
</evidence>
<reference evidence="5 7" key="3">
    <citation type="submission" date="2017-10" db="EMBL/GenBank/DDBJ databases">
        <title>Extensive intraspecific genome diversity in a model arbuscular mycorrhizal fungus.</title>
        <authorList>
            <person name="Chen E.C.H."/>
            <person name="Morin E."/>
            <person name="Baudet D."/>
            <person name="Noel J."/>
            <person name="Ndikumana S."/>
            <person name="Charron P."/>
            <person name="St-Onge C."/>
            <person name="Giorgi J."/>
            <person name="Grigoriev I.V."/>
            <person name="Roux C."/>
            <person name="Martin F.M."/>
            <person name="Corradi N."/>
        </authorList>
    </citation>
    <scope>NUCLEOTIDE SEQUENCE [LARGE SCALE GENOMIC DNA]</scope>
    <source>
        <strain evidence="3 5">A1</strain>
        <strain evidence="4 7">C2</strain>
    </source>
</reference>
<dbReference type="InterPro" id="IPR008266">
    <property type="entry name" value="Tyr_kinase_AS"/>
</dbReference>
<dbReference type="Gene3D" id="1.10.510.10">
    <property type="entry name" value="Transferase(Phosphotransferase) domain 1"/>
    <property type="match status" value="1"/>
</dbReference>
<evidence type="ECO:0000313" key="2">
    <source>
        <dbReference type="EMBL" id="PKC14777.1"/>
    </source>
</evidence>
<evidence type="ECO:0000313" key="3">
    <source>
        <dbReference type="EMBL" id="PKC63974.1"/>
    </source>
</evidence>
<dbReference type="PROSITE" id="PS50011">
    <property type="entry name" value="PROTEIN_KINASE_DOM"/>
    <property type="match status" value="1"/>
</dbReference>
<dbReference type="PROSITE" id="PS00109">
    <property type="entry name" value="PROTEIN_KINASE_TYR"/>
    <property type="match status" value="1"/>
</dbReference>
<dbReference type="InterPro" id="IPR000719">
    <property type="entry name" value="Prot_kinase_dom"/>
</dbReference>
<dbReference type="VEuPathDB" id="FungiDB:RhiirA1_422140"/>
<dbReference type="Proteomes" id="UP000233469">
    <property type="component" value="Unassembled WGS sequence"/>
</dbReference>
<evidence type="ECO:0000313" key="6">
    <source>
        <dbReference type="Proteomes" id="UP000232722"/>
    </source>
</evidence>
<sequence length="52" mass="6097">MVHRDIRSENIVITDHEIAKITNFKFSRRFDEATSNIAVNKECVRYSAPEML</sequence>
<dbReference type="SUPFAM" id="SSF56112">
    <property type="entry name" value="Protein kinase-like (PK-like)"/>
    <property type="match status" value="1"/>
</dbReference>
<reference evidence="3 5" key="4">
    <citation type="submission" date="2017-10" db="EMBL/GenBank/DDBJ databases">
        <title>Genome analyses suggest a sexual origin of heterokaryosis in a supposedly ancient asexual fungus.</title>
        <authorList>
            <person name="Corradi N."/>
            <person name="Sedzielewska K."/>
            <person name="Noel J."/>
            <person name="Charron P."/>
            <person name="Farinelli L."/>
            <person name="Marton T."/>
            <person name="Kruger M."/>
            <person name="Pelin A."/>
            <person name="Brachmann A."/>
            <person name="Corradi N."/>
        </authorList>
    </citation>
    <scope>NUCLEOTIDE SEQUENCE [LARGE SCALE GENOMIC DNA]</scope>
    <source>
        <strain evidence="3 5">A1</strain>
    </source>
</reference>
<evidence type="ECO:0000259" key="1">
    <source>
        <dbReference type="PROSITE" id="PS50011"/>
    </source>
</evidence>
<reference evidence="6 7" key="1">
    <citation type="submission" date="2016-04" db="EMBL/GenBank/DDBJ databases">
        <title>Genome analyses suggest a sexual origin of heterokaryosis in a supposedly ancient asexual fungus.</title>
        <authorList>
            <person name="Ropars J."/>
            <person name="Sedzielewska K."/>
            <person name="Noel J."/>
            <person name="Charron P."/>
            <person name="Farinelli L."/>
            <person name="Marton T."/>
            <person name="Kruger M."/>
            <person name="Pelin A."/>
            <person name="Brachmann A."/>
            <person name="Corradi N."/>
        </authorList>
    </citation>
    <scope>NUCLEOTIDE SEQUENCE [LARGE SCALE GENOMIC DNA]</scope>
    <source>
        <strain evidence="2 6">A5</strain>
        <strain evidence="4 7">C2</strain>
    </source>
</reference>
<accession>A0A2I1DV48</accession>
<dbReference type="Proteomes" id="UP000232688">
    <property type="component" value="Unassembled WGS sequence"/>
</dbReference>
<organism evidence="3 5">
    <name type="scientific">Rhizophagus irregularis</name>
    <dbReference type="NCBI Taxonomy" id="588596"/>
    <lineage>
        <taxon>Eukaryota</taxon>
        <taxon>Fungi</taxon>
        <taxon>Fungi incertae sedis</taxon>
        <taxon>Mucoromycota</taxon>
        <taxon>Glomeromycotina</taxon>
        <taxon>Glomeromycetes</taxon>
        <taxon>Glomerales</taxon>
        <taxon>Glomeraceae</taxon>
        <taxon>Rhizophagus</taxon>
    </lineage>
</organism>
<name>A0A2I1DV48_9GLOM</name>
<dbReference type="InterPro" id="IPR011009">
    <property type="entry name" value="Kinase-like_dom_sf"/>
</dbReference>
<dbReference type="Proteomes" id="UP000232722">
    <property type="component" value="Unassembled WGS sequence"/>
</dbReference>
<dbReference type="OrthoDB" id="2314769at2759"/>
<protein>
    <recommendedName>
        <fullName evidence="1">Protein kinase domain-containing protein</fullName>
    </recommendedName>
</protein>
<comment type="caution">
    <text evidence="3">The sequence shown here is derived from an EMBL/GenBank/DDBJ whole genome shotgun (WGS) entry which is preliminary data.</text>
</comment>
<dbReference type="EMBL" id="LLXL01000560">
    <property type="protein sequence ID" value="PKK70986.1"/>
    <property type="molecule type" value="Genomic_DNA"/>
</dbReference>
<reference evidence="2 6" key="2">
    <citation type="submission" date="2017-09" db="EMBL/GenBank/DDBJ databases">
        <title>Extensive intraspecific genome diversity in a model arbuscular mycorrhizal fungus.</title>
        <authorList>
            <person name="Chen E.C."/>
            <person name="Morin E."/>
            <person name="Beaudet D."/>
            <person name="Noel J."/>
            <person name="Ndikumana S."/>
            <person name="Charron P."/>
            <person name="St-Onge C."/>
            <person name="Giorgi J."/>
            <person name="Grigoriev I.V."/>
            <person name="Roux C."/>
            <person name="Martin F.M."/>
            <person name="Corradi N."/>
        </authorList>
    </citation>
    <scope>NUCLEOTIDE SEQUENCE [LARGE SCALE GENOMIC DNA]</scope>
    <source>
        <strain evidence="2 6">A5</strain>
    </source>
</reference>
<dbReference type="GO" id="GO:0005524">
    <property type="term" value="F:ATP binding"/>
    <property type="evidence" value="ECO:0007669"/>
    <property type="project" value="InterPro"/>
</dbReference>